<dbReference type="SMART" id="SM00202">
    <property type="entry name" value="SR"/>
    <property type="match status" value="1"/>
</dbReference>
<evidence type="ECO:0000256" key="8">
    <source>
        <dbReference type="SAM" id="MobiDB-lite"/>
    </source>
</evidence>
<evidence type="ECO:0000256" key="3">
    <source>
        <dbReference type="ARBA" id="ARBA00022729"/>
    </source>
</evidence>
<dbReference type="InterPro" id="IPR036772">
    <property type="entry name" value="SRCR-like_dom_sf"/>
</dbReference>
<evidence type="ECO:0000256" key="4">
    <source>
        <dbReference type="ARBA" id="ARBA00022737"/>
    </source>
</evidence>
<dbReference type="GO" id="GO:0004252">
    <property type="term" value="F:serine-type endopeptidase activity"/>
    <property type="evidence" value="ECO:0007669"/>
    <property type="project" value="TreeGrafter"/>
</dbReference>
<keyword evidence="6" id="KW-0325">Glycoprotein</keyword>
<evidence type="ECO:0000256" key="6">
    <source>
        <dbReference type="ARBA" id="ARBA00023180"/>
    </source>
</evidence>
<name>A0A5N4DLY9_CAMDR</name>
<reference evidence="10 11" key="1">
    <citation type="journal article" date="2019" name="Mol. Ecol. Resour.">
        <title>Improving Illumina assemblies with Hi-C and long reads: an example with the North African dromedary.</title>
        <authorList>
            <person name="Elbers J.P."/>
            <person name="Rogers M.F."/>
            <person name="Perelman P.L."/>
            <person name="Proskuryakova A.A."/>
            <person name="Serdyukova N.A."/>
            <person name="Johnson W.E."/>
            <person name="Horin P."/>
            <person name="Corander J."/>
            <person name="Murphy D."/>
            <person name="Burger P.A."/>
        </authorList>
    </citation>
    <scope>NUCLEOTIDE SEQUENCE [LARGE SCALE GENOMIC DNA]</scope>
    <source>
        <strain evidence="10">Drom800</strain>
        <tissue evidence="10">Blood</tissue>
    </source>
</reference>
<keyword evidence="11" id="KW-1185">Reference proteome</keyword>
<dbReference type="Pfam" id="PF00530">
    <property type="entry name" value="SRCR"/>
    <property type="match status" value="1"/>
</dbReference>
<dbReference type="GO" id="GO:0031638">
    <property type="term" value="P:zymogen activation"/>
    <property type="evidence" value="ECO:0007669"/>
    <property type="project" value="TreeGrafter"/>
</dbReference>
<feature type="domain" description="SRCR" evidence="9">
    <location>
        <begin position="64"/>
        <end position="175"/>
    </location>
</feature>
<keyword evidence="4" id="KW-0677">Repeat</keyword>
<evidence type="ECO:0000313" key="10">
    <source>
        <dbReference type="EMBL" id="KAB1272203.1"/>
    </source>
</evidence>
<evidence type="ECO:0000256" key="1">
    <source>
        <dbReference type="ARBA" id="ARBA00004613"/>
    </source>
</evidence>
<keyword evidence="3" id="KW-0732">Signal</keyword>
<gene>
    <name evidence="10" type="ORF">Cadr_000014381</name>
</gene>
<dbReference type="AlphaFoldDB" id="A0A5N4DLY9"/>
<accession>A0A5N4DLY9</accession>
<evidence type="ECO:0000313" key="11">
    <source>
        <dbReference type="Proteomes" id="UP000299084"/>
    </source>
</evidence>
<dbReference type="Gene3D" id="3.10.250.10">
    <property type="entry name" value="SRCR-like domain"/>
    <property type="match status" value="1"/>
</dbReference>
<evidence type="ECO:0000256" key="7">
    <source>
        <dbReference type="PROSITE-ProRule" id="PRU00196"/>
    </source>
</evidence>
<dbReference type="PRINTS" id="PR00258">
    <property type="entry name" value="SPERACTRCPTR"/>
</dbReference>
<keyword evidence="5" id="KW-1015">Disulfide bond</keyword>
<protein>
    <submittedName>
        <fullName evidence="10">T-cell differentiation antigen CD6</fullName>
    </submittedName>
</protein>
<feature type="compositionally biased region" description="Polar residues" evidence="8">
    <location>
        <begin position="172"/>
        <end position="181"/>
    </location>
</feature>
<evidence type="ECO:0000256" key="2">
    <source>
        <dbReference type="ARBA" id="ARBA00022525"/>
    </source>
</evidence>
<comment type="caution">
    <text evidence="10">The sequence shown here is derived from an EMBL/GenBank/DDBJ whole genome shotgun (WGS) entry which is preliminary data.</text>
</comment>
<feature type="region of interest" description="Disordered" evidence="8">
    <location>
        <begin position="39"/>
        <end position="62"/>
    </location>
</feature>
<proteinExistence type="predicted"/>
<evidence type="ECO:0000259" key="9">
    <source>
        <dbReference type="PROSITE" id="PS50287"/>
    </source>
</evidence>
<dbReference type="GO" id="GO:0005615">
    <property type="term" value="C:extracellular space"/>
    <property type="evidence" value="ECO:0007669"/>
    <property type="project" value="TreeGrafter"/>
</dbReference>
<dbReference type="Proteomes" id="UP000299084">
    <property type="component" value="Unassembled WGS sequence"/>
</dbReference>
<sequence>MATEGSRKCPQPCKPPLCPPRLSSLTHHGCCWLIAGHPSPSPSDQRDTSSTESPPLEPGERLGVRLVNGSSRCSGTVEVRLRSSWEPACGALWSRTAAEALCSLLDCGGAQGPEPPFLPTPELPPGPAAGNASGAPNATRAVAPAILCSGAKWQLCTVAEHPCSSDGRPAQVTCTGTSGQTRARRRALPV</sequence>
<dbReference type="SUPFAM" id="SSF56487">
    <property type="entry name" value="SRCR-like"/>
    <property type="match status" value="1"/>
</dbReference>
<comment type="caution">
    <text evidence="7">Lacks conserved residue(s) required for the propagation of feature annotation.</text>
</comment>
<dbReference type="GO" id="GO:0005886">
    <property type="term" value="C:plasma membrane"/>
    <property type="evidence" value="ECO:0007669"/>
    <property type="project" value="TreeGrafter"/>
</dbReference>
<dbReference type="PANTHER" id="PTHR48071">
    <property type="entry name" value="SRCR DOMAIN-CONTAINING PROTEIN"/>
    <property type="match status" value="1"/>
</dbReference>
<dbReference type="InterPro" id="IPR001190">
    <property type="entry name" value="SRCR"/>
</dbReference>
<evidence type="ECO:0000256" key="5">
    <source>
        <dbReference type="ARBA" id="ARBA00023157"/>
    </source>
</evidence>
<keyword evidence="2" id="KW-0964">Secreted</keyword>
<comment type="subcellular location">
    <subcellularLocation>
        <location evidence="1">Secreted</location>
    </subcellularLocation>
</comment>
<organism evidence="10 11">
    <name type="scientific">Camelus dromedarius</name>
    <name type="common">Dromedary</name>
    <name type="synonym">Arabian camel</name>
    <dbReference type="NCBI Taxonomy" id="9838"/>
    <lineage>
        <taxon>Eukaryota</taxon>
        <taxon>Metazoa</taxon>
        <taxon>Chordata</taxon>
        <taxon>Craniata</taxon>
        <taxon>Vertebrata</taxon>
        <taxon>Euteleostomi</taxon>
        <taxon>Mammalia</taxon>
        <taxon>Eutheria</taxon>
        <taxon>Laurasiatheria</taxon>
        <taxon>Artiodactyla</taxon>
        <taxon>Tylopoda</taxon>
        <taxon>Camelidae</taxon>
        <taxon>Camelus</taxon>
    </lineage>
</organism>
<dbReference type="EMBL" id="JWIN03000010">
    <property type="protein sequence ID" value="KAB1272203.1"/>
    <property type="molecule type" value="Genomic_DNA"/>
</dbReference>
<dbReference type="PROSITE" id="PS50287">
    <property type="entry name" value="SRCR_2"/>
    <property type="match status" value="1"/>
</dbReference>
<feature type="region of interest" description="Disordered" evidence="8">
    <location>
        <begin position="167"/>
        <end position="190"/>
    </location>
</feature>
<dbReference type="PANTHER" id="PTHR48071:SF15">
    <property type="entry name" value="SRCR DOMAIN-CONTAINING PROTEIN"/>
    <property type="match status" value="1"/>
</dbReference>